<dbReference type="AlphaFoldDB" id="A0A2N0ZEA4"/>
<dbReference type="EMBL" id="PISD01000036">
    <property type="protein sequence ID" value="PKG27840.1"/>
    <property type="molecule type" value="Genomic_DNA"/>
</dbReference>
<comment type="caution">
    <text evidence="1">The sequence shown here is derived from an EMBL/GenBank/DDBJ whole genome shotgun (WGS) entry which is preliminary data.</text>
</comment>
<keyword evidence="2" id="KW-1185">Reference proteome</keyword>
<dbReference type="RefSeq" id="WP_066190595.1">
    <property type="nucleotide sequence ID" value="NZ_JARMMB010000032.1"/>
</dbReference>
<proteinExistence type="predicted"/>
<protein>
    <submittedName>
        <fullName evidence="1">Uncharacterized protein</fullName>
    </submittedName>
</protein>
<gene>
    <name evidence="1" type="ORF">CWS20_17270</name>
</gene>
<evidence type="ECO:0000313" key="1">
    <source>
        <dbReference type="EMBL" id="PKG27840.1"/>
    </source>
</evidence>
<accession>A0A2N0ZEA4</accession>
<evidence type="ECO:0000313" key="2">
    <source>
        <dbReference type="Proteomes" id="UP000233343"/>
    </source>
</evidence>
<sequence length="75" mass="9351">MNSDQRERNLPTYYDDWYTPFVQYFINNTEGFEHLIRPRKQWRMPKGVVNYRRKSILRNDYQNGRGNRSRHRRAS</sequence>
<organism evidence="1 2">
    <name type="scientific">Cytobacillus horneckiae</name>
    <dbReference type="NCBI Taxonomy" id="549687"/>
    <lineage>
        <taxon>Bacteria</taxon>
        <taxon>Bacillati</taxon>
        <taxon>Bacillota</taxon>
        <taxon>Bacilli</taxon>
        <taxon>Bacillales</taxon>
        <taxon>Bacillaceae</taxon>
        <taxon>Cytobacillus</taxon>
    </lineage>
</organism>
<name>A0A2N0ZEA4_9BACI</name>
<dbReference type="Proteomes" id="UP000233343">
    <property type="component" value="Unassembled WGS sequence"/>
</dbReference>
<reference evidence="1 2" key="1">
    <citation type="journal article" date="2010" name="Int. J. Syst. Evol. Microbiol.">
        <title>Bacillus horneckiae sp. nov., isolated from a spacecraft-assembly clean room.</title>
        <authorList>
            <person name="Vaishampayan P."/>
            <person name="Probst A."/>
            <person name="Krishnamurthi S."/>
            <person name="Ghosh S."/>
            <person name="Osman S."/>
            <person name="McDowall A."/>
            <person name="Ruckmani A."/>
            <person name="Mayilraj S."/>
            <person name="Venkateswaran K."/>
        </authorList>
    </citation>
    <scope>NUCLEOTIDE SEQUENCE [LARGE SCALE GENOMIC DNA]</scope>
    <source>
        <strain evidence="2">1PO1SC</strain>
    </source>
</reference>